<gene>
    <name evidence="2" type="ORF">SAMN06295987_104277</name>
</gene>
<dbReference type="AlphaFoldDB" id="A0A1U6I6M6"/>
<protein>
    <recommendedName>
        <fullName evidence="1">DUF551 domain-containing protein</fullName>
    </recommendedName>
</protein>
<dbReference type="STRING" id="428990.SAMN06295987_104277"/>
<evidence type="ECO:0000259" key="1">
    <source>
        <dbReference type="Pfam" id="PF04448"/>
    </source>
</evidence>
<accession>A0A1U6I6M6</accession>
<reference evidence="3" key="1">
    <citation type="submission" date="2017-02" db="EMBL/GenBank/DDBJ databases">
        <authorList>
            <person name="Varghese N."/>
            <person name="Submissions S."/>
        </authorList>
    </citation>
    <scope>NUCLEOTIDE SEQUENCE [LARGE SCALE GENOMIC DNA]</scope>
    <source>
        <strain evidence="3">SM117</strain>
    </source>
</reference>
<dbReference type="Pfam" id="PF04448">
    <property type="entry name" value="DUF551"/>
    <property type="match status" value="1"/>
</dbReference>
<dbReference type="InterPro" id="IPR007539">
    <property type="entry name" value="DUF551"/>
</dbReference>
<proteinExistence type="predicted"/>
<organism evidence="2 3">
    <name type="scientific">Novosphingobium mathurense</name>
    <dbReference type="NCBI Taxonomy" id="428990"/>
    <lineage>
        <taxon>Bacteria</taxon>
        <taxon>Pseudomonadati</taxon>
        <taxon>Pseudomonadota</taxon>
        <taxon>Alphaproteobacteria</taxon>
        <taxon>Sphingomonadales</taxon>
        <taxon>Sphingomonadaceae</taxon>
        <taxon>Novosphingobium</taxon>
    </lineage>
</organism>
<name>A0A1U6I6M6_9SPHN</name>
<feature type="domain" description="DUF551" evidence="1">
    <location>
        <begin position="24"/>
        <end position="59"/>
    </location>
</feature>
<dbReference type="EMBL" id="FVZE01000004">
    <property type="protein sequence ID" value="SLK03676.1"/>
    <property type="molecule type" value="Genomic_DNA"/>
</dbReference>
<sequence length="61" mass="6986">MDKVTDEDREAAAKFYSAMAFGSGGGGWCYEYWDADWQTYSKGRVHQATHWMPLPNPPEKL</sequence>
<keyword evidence="3" id="KW-1185">Reference proteome</keyword>
<evidence type="ECO:0000313" key="3">
    <source>
        <dbReference type="Proteomes" id="UP000190989"/>
    </source>
</evidence>
<evidence type="ECO:0000313" key="2">
    <source>
        <dbReference type="EMBL" id="SLK03676.1"/>
    </source>
</evidence>
<dbReference type="Proteomes" id="UP000190989">
    <property type="component" value="Unassembled WGS sequence"/>
</dbReference>